<name>D8THM1_VOLCA</name>
<sequence>MIHASKKVLCYLGECLGTTPQGQRVSGFQTWMQENEAWVRGRRFLGIPDICLPQPVPPYIDYSQELAAASPALYDMYVQDLLRLLSYGSSVTTNSDPYLDLFRWSDAAAGSPATGFRQQPLQTQADRRQQQQEGGGGGEVELLPHGDPQGRPDWTARLPPVVQWSHPALPWFTPTRGSGLVMAGGAALGMAVPGAAASDVDLFLVVPSLDPATGLQRSEQQRRDAAWLVAMEAMEAVQRQVAAHDQSLFVYAVAGEQCHTLDVLVTNREMDGTCDGTHLVAQLQLILRLYESPAQVRLHKYSKRLGLDILVPGLDPLLVEPAVRELDAMQSMVTDSFHHRTRIPTVRKLAALATGLNRLLLVGRLSELGVTPEEVKMVTSAYKGPRMTAADAAVYKGRSYRGAAVYTHDHTVACTDLGEQPFDDKDEEMWLQLKKITNFQVDAVHLQTGREALFSGSFTHTPFDDWYRCCLNKLEERLLRGEIDWEARARERVVQDYDVVALPCVDDVERELEIKCQLYTALLAALRAGRPAPAPAAPAAPAPAPAPAAAPATAPATASGGGGTNAAAASGGGPSDPRARCPGGASSTAAEGGNGDGGSPGPSGRAALLRPYRGAAVPGSALSTVVATEVEGPMMATEAATEAARLRYWSVAVAV</sequence>
<keyword evidence="3" id="KW-1185">Reference proteome</keyword>
<protein>
    <submittedName>
        <fullName evidence="2">Uncharacterized protein</fullName>
    </submittedName>
</protein>
<evidence type="ECO:0000256" key="1">
    <source>
        <dbReference type="SAM" id="MobiDB-lite"/>
    </source>
</evidence>
<dbReference type="Proteomes" id="UP000001058">
    <property type="component" value="Unassembled WGS sequence"/>
</dbReference>
<feature type="compositionally biased region" description="Gly residues" evidence="1">
    <location>
        <begin position="592"/>
        <end position="601"/>
    </location>
</feature>
<dbReference type="RefSeq" id="XP_002945741.1">
    <property type="nucleotide sequence ID" value="XM_002945695.1"/>
</dbReference>
<dbReference type="EMBL" id="GL378323">
    <property type="protein sequence ID" value="EFJ52736.1"/>
    <property type="molecule type" value="Genomic_DNA"/>
</dbReference>
<gene>
    <name evidence="2" type="ORF">VOLCADRAFT_86019</name>
</gene>
<feature type="region of interest" description="Disordered" evidence="1">
    <location>
        <begin position="113"/>
        <end position="154"/>
    </location>
</feature>
<proteinExistence type="predicted"/>
<reference evidence="2 3" key="1">
    <citation type="journal article" date="2010" name="Science">
        <title>Genomic analysis of organismal complexity in the multicellular green alga Volvox carteri.</title>
        <authorList>
            <person name="Prochnik S.E."/>
            <person name="Umen J."/>
            <person name="Nedelcu A.M."/>
            <person name="Hallmann A."/>
            <person name="Miller S.M."/>
            <person name="Nishii I."/>
            <person name="Ferris P."/>
            <person name="Kuo A."/>
            <person name="Mitros T."/>
            <person name="Fritz-Laylin L.K."/>
            <person name="Hellsten U."/>
            <person name="Chapman J."/>
            <person name="Simakov O."/>
            <person name="Rensing S.A."/>
            <person name="Terry A."/>
            <person name="Pangilinan J."/>
            <person name="Kapitonov V."/>
            <person name="Jurka J."/>
            <person name="Salamov A."/>
            <person name="Shapiro H."/>
            <person name="Schmutz J."/>
            <person name="Grimwood J."/>
            <person name="Lindquist E."/>
            <person name="Lucas S."/>
            <person name="Grigoriev I.V."/>
            <person name="Schmitt R."/>
            <person name="Kirk D."/>
            <person name="Rokhsar D.S."/>
        </authorList>
    </citation>
    <scope>NUCLEOTIDE SEQUENCE [LARGE SCALE GENOMIC DNA]</scope>
    <source>
        <strain evidence="3">f. Nagariensis / Eve</strain>
    </source>
</reference>
<organism evidence="3">
    <name type="scientific">Volvox carteri f. nagariensis</name>
    <dbReference type="NCBI Taxonomy" id="3068"/>
    <lineage>
        <taxon>Eukaryota</taxon>
        <taxon>Viridiplantae</taxon>
        <taxon>Chlorophyta</taxon>
        <taxon>core chlorophytes</taxon>
        <taxon>Chlorophyceae</taxon>
        <taxon>CS clade</taxon>
        <taxon>Chlamydomonadales</taxon>
        <taxon>Volvocaceae</taxon>
        <taxon>Volvox</taxon>
    </lineage>
</organism>
<dbReference type="GeneID" id="9621729"/>
<evidence type="ECO:0000313" key="2">
    <source>
        <dbReference type="EMBL" id="EFJ52736.1"/>
    </source>
</evidence>
<dbReference type="InParanoid" id="D8THM1"/>
<feature type="compositionally biased region" description="Pro residues" evidence="1">
    <location>
        <begin position="532"/>
        <end position="548"/>
    </location>
</feature>
<dbReference type="AlphaFoldDB" id="D8THM1"/>
<dbReference type="KEGG" id="vcn:VOLCADRAFT_86019"/>
<accession>D8THM1</accession>
<evidence type="ECO:0000313" key="3">
    <source>
        <dbReference type="Proteomes" id="UP000001058"/>
    </source>
</evidence>
<feature type="region of interest" description="Disordered" evidence="1">
    <location>
        <begin position="532"/>
        <end position="607"/>
    </location>
</feature>
<dbReference type="OrthoDB" id="3025736at2759"/>
<feature type="compositionally biased region" description="Gly residues" evidence="1">
    <location>
        <begin position="559"/>
        <end position="574"/>
    </location>
</feature>
<feature type="compositionally biased region" description="Low complexity" evidence="1">
    <location>
        <begin position="549"/>
        <end position="558"/>
    </location>
</feature>